<protein>
    <submittedName>
        <fullName evidence="2">UDP-glucose 4-epimerase</fullName>
        <ecNumber evidence="2">5.1.3.2</ecNumber>
    </submittedName>
</protein>
<gene>
    <name evidence="2" type="ORF">BKIR_c27_1829</name>
</gene>
<proteinExistence type="predicted"/>
<dbReference type="InterPro" id="IPR036291">
    <property type="entry name" value="NAD(P)-bd_dom_sf"/>
</dbReference>
<dbReference type="Pfam" id="PF01370">
    <property type="entry name" value="Epimerase"/>
    <property type="match status" value="1"/>
</dbReference>
<feature type="domain" description="NAD-dependent epimerase/dehydratase" evidence="1">
    <location>
        <begin position="20"/>
        <end position="250"/>
    </location>
</feature>
<dbReference type="PANTHER" id="PTHR48079:SF6">
    <property type="entry name" value="NAD(P)-BINDING DOMAIN-CONTAINING PROTEIN-RELATED"/>
    <property type="match status" value="1"/>
</dbReference>
<dbReference type="STRING" id="1055526.BKIR_c27_1829"/>
<dbReference type="GO" id="GO:0005737">
    <property type="term" value="C:cytoplasm"/>
    <property type="evidence" value="ECO:0007669"/>
    <property type="project" value="TreeGrafter"/>
</dbReference>
<evidence type="ECO:0000313" key="3">
    <source>
        <dbReference type="Proteomes" id="UP000003511"/>
    </source>
</evidence>
<dbReference type="SUPFAM" id="SSF51735">
    <property type="entry name" value="NAD(P)-binding Rossmann-fold domains"/>
    <property type="match status" value="1"/>
</dbReference>
<dbReference type="GO" id="GO:0003978">
    <property type="term" value="F:UDP-glucose 4-epimerase activity"/>
    <property type="evidence" value="ECO:0007669"/>
    <property type="project" value="UniProtKB-EC"/>
</dbReference>
<comment type="caution">
    <text evidence="2">The sequence shown here is derived from an EMBL/GenBank/DDBJ whole genome shotgun (WGS) entry which is preliminary data.</text>
</comment>
<dbReference type="InterPro" id="IPR051783">
    <property type="entry name" value="NAD(P)-dependent_oxidoreduct"/>
</dbReference>
<dbReference type="AlphaFoldDB" id="G4MAT7"/>
<dbReference type="GO" id="GO:0004029">
    <property type="term" value="F:aldehyde dehydrogenase (NAD+) activity"/>
    <property type="evidence" value="ECO:0007669"/>
    <property type="project" value="TreeGrafter"/>
</dbReference>
<dbReference type="EC" id="5.1.3.2" evidence="2"/>
<dbReference type="EMBL" id="CAFE01000163">
    <property type="protein sequence ID" value="CCD38266.1"/>
    <property type="molecule type" value="Genomic_DNA"/>
</dbReference>
<dbReference type="InterPro" id="IPR001509">
    <property type="entry name" value="Epimerase_deHydtase"/>
</dbReference>
<keyword evidence="2" id="KW-0413">Isomerase</keyword>
<dbReference type="HOGENOM" id="CLU_007383_6_1_4"/>
<evidence type="ECO:0000259" key="1">
    <source>
        <dbReference type="Pfam" id="PF01370"/>
    </source>
</evidence>
<reference evidence="2 3" key="1">
    <citation type="submission" date="2011-09" db="EMBL/GenBank/DDBJ databases">
        <authorList>
            <person name="Carlier A."/>
        </authorList>
    </citation>
    <scope>NUCLEOTIDE SEQUENCE [LARGE SCALE GENOMIC DNA]</scope>
    <source>
        <strain evidence="2 3">UZHbot1</strain>
    </source>
</reference>
<evidence type="ECO:0000313" key="2">
    <source>
        <dbReference type="EMBL" id="CCD38266.1"/>
    </source>
</evidence>
<sequence length="343" mass="35852">MPVLQPLRLEVAMSEATGRIAITGANGFVGRAVNRALLAQGIAATGIVRRGVACEPGVDARSIEGLESIAPEALSGCGAVIHLAARVHVMRDAAAQKKSASQAQAVLDAYRATNVDGALAVAEAARRAGVTRFVLVSSIKALGENDPGRPLTEDDERRPPDAYGVSKAEAEVRLLEFGSRTGLEVVVVRPPLVYGPGVRANFLAMMNAITRGVPLPLGAIDARRSLVSVDNLASAALKCARHPAAAGRVFHVTDGYDPSVGELARKLGDHLGKPARLLPVPAGLLGGVAKLAGKTTQIERLTGSLRVDSSRIRDTLGWRAPQTLDEGLAATAAWFRMARGEKP</sequence>
<accession>G4MAT7</accession>
<keyword evidence="3" id="KW-1185">Reference proteome</keyword>
<name>G4MAT7_9BURK</name>
<reference evidence="2 3" key="2">
    <citation type="submission" date="2011-10" db="EMBL/GenBank/DDBJ databases">
        <title>Draft genome sequence of Candidatus Burkholderia kirkii.</title>
        <authorList>
            <person name="Carlier A.L."/>
            <person name="Eberl L."/>
        </authorList>
    </citation>
    <scope>NUCLEOTIDE SEQUENCE [LARGE SCALE GENOMIC DNA]</scope>
    <source>
        <strain evidence="2 3">UZHbot1</strain>
    </source>
</reference>
<dbReference type="BioCyc" id="CBUR1055526:G10QW-41-MONOMER"/>
<organism evidence="2 3">
    <name type="scientific">Candidatus Paraburkholderia kirkii UZHbot1</name>
    <dbReference type="NCBI Taxonomy" id="1055526"/>
    <lineage>
        <taxon>Bacteria</taxon>
        <taxon>Pseudomonadati</taxon>
        <taxon>Pseudomonadota</taxon>
        <taxon>Betaproteobacteria</taxon>
        <taxon>Burkholderiales</taxon>
        <taxon>Burkholderiaceae</taxon>
        <taxon>Paraburkholderia</taxon>
    </lineage>
</organism>
<dbReference type="Proteomes" id="UP000003511">
    <property type="component" value="Unassembled WGS sequence"/>
</dbReference>
<dbReference type="PANTHER" id="PTHR48079">
    <property type="entry name" value="PROTEIN YEEZ"/>
    <property type="match status" value="1"/>
</dbReference>
<dbReference type="Gene3D" id="3.40.50.720">
    <property type="entry name" value="NAD(P)-binding Rossmann-like Domain"/>
    <property type="match status" value="1"/>
</dbReference>